<protein>
    <recommendedName>
        <fullName evidence="6">MADS-box domain-containing protein</fullName>
    </recommendedName>
</protein>
<evidence type="ECO:0000256" key="4">
    <source>
        <dbReference type="ARBA" id="ARBA00023163"/>
    </source>
</evidence>
<keyword evidence="5" id="KW-0539">Nucleus</keyword>
<dbReference type="InterPro" id="IPR033897">
    <property type="entry name" value="SRF-like_MADS-box"/>
</dbReference>
<dbReference type="InterPro" id="IPR036879">
    <property type="entry name" value="TF_MADSbox_sf"/>
</dbReference>
<comment type="subcellular location">
    <subcellularLocation>
        <location evidence="1">Nucleus</location>
    </subcellularLocation>
</comment>
<dbReference type="Gene3D" id="3.40.1810.10">
    <property type="entry name" value="Transcription factor, MADS-box"/>
    <property type="match status" value="1"/>
</dbReference>
<keyword evidence="4" id="KW-0804">Transcription</keyword>
<dbReference type="PROSITE" id="PS50066">
    <property type="entry name" value="MADS_BOX_2"/>
    <property type="match status" value="1"/>
</dbReference>
<evidence type="ECO:0000256" key="3">
    <source>
        <dbReference type="ARBA" id="ARBA00023125"/>
    </source>
</evidence>
<keyword evidence="2" id="KW-0805">Transcription regulation</keyword>
<dbReference type="InterPro" id="IPR002100">
    <property type="entry name" value="TF_MADSbox"/>
</dbReference>
<gene>
    <name evidence="7" type="ORF">HID58_003063</name>
</gene>
<evidence type="ECO:0000313" key="8">
    <source>
        <dbReference type="Proteomes" id="UP000824890"/>
    </source>
</evidence>
<evidence type="ECO:0000313" key="7">
    <source>
        <dbReference type="EMBL" id="KAH0943426.1"/>
    </source>
</evidence>
<sequence length="280" mass="31502">MSSSLSKTTKVSQFRPTLFQKASSLKAASLAKRQVTVFKKAEELSILCGVEVSVICYGSDGALRTWPKDREKVKDMAVRYSQLSELIQSLECKQTIMQDRLRAVLESQRQRNMYYMNMAEPTQMNHLQQQLPNQDQSLAPLPNSLTVYQYPNMDTYSSFLGGQETGRNEFLSTNMIPYNSFNSNCFNQNCSKVEDYSGFPQGTGINNMNVEDYSGSLRAQGPNGLQNMDLQGYNNNSINTNGFSHQLVQFPAQRAAPACQYVDGSTQNIRPQFQYSSFVG</sequence>
<evidence type="ECO:0000256" key="2">
    <source>
        <dbReference type="ARBA" id="ARBA00023015"/>
    </source>
</evidence>
<dbReference type="PRINTS" id="PR00404">
    <property type="entry name" value="MADSDOMAIN"/>
</dbReference>
<dbReference type="CDD" id="cd00266">
    <property type="entry name" value="MADS_SRF_like"/>
    <property type="match status" value="1"/>
</dbReference>
<evidence type="ECO:0000259" key="6">
    <source>
        <dbReference type="PROSITE" id="PS50066"/>
    </source>
</evidence>
<feature type="domain" description="MADS-box" evidence="6">
    <location>
        <begin position="26"/>
        <end position="70"/>
    </location>
</feature>
<reference evidence="7 8" key="1">
    <citation type="submission" date="2021-05" db="EMBL/GenBank/DDBJ databases">
        <title>Genome Assembly of Synthetic Allotetraploid Brassica napus Reveals Homoeologous Exchanges between Subgenomes.</title>
        <authorList>
            <person name="Davis J.T."/>
        </authorList>
    </citation>
    <scope>NUCLEOTIDE SEQUENCE [LARGE SCALE GENOMIC DNA]</scope>
    <source>
        <strain evidence="8">cv. Da-Ae</strain>
        <tissue evidence="7">Seedling</tissue>
    </source>
</reference>
<comment type="caution">
    <text evidence="7">The sequence shown here is derived from an EMBL/GenBank/DDBJ whole genome shotgun (WGS) entry which is preliminary data.</text>
</comment>
<organism evidence="7 8">
    <name type="scientific">Brassica napus</name>
    <name type="common">Rape</name>
    <dbReference type="NCBI Taxonomy" id="3708"/>
    <lineage>
        <taxon>Eukaryota</taxon>
        <taxon>Viridiplantae</taxon>
        <taxon>Streptophyta</taxon>
        <taxon>Embryophyta</taxon>
        <taxon>Tracheophyta</taxon>
        <taxon>Spermatophyta</taxon>
        <taxon>Magnoliopsida</taxon>
        <taxon>eudicotyledons</taxon>
        <taxon>Gunneridae</taxon>
        <taxon>Pentapetalae</taxon>
        <taxon>rosids</taxon>
        <taxon>malvids</taxon>
        <taxon>Brassicales</taxon>
        <taxon>Brassicaceae</taxon>
        <taxon>Brassiceae</taxon>
        <taxon>Brassica</taxon>
    </lineage>
</organism>
<dbReference type="Proteomes" id="UP000824890">
    <property type="component" value="Unassembled WGS sequence"/>
</dbReference>
<evidence type="ECO:0000256" key="5">
    <source>
        <dbReference type="ARBA" id="ARBA00023242"/>
    </source>
</evidence>
<dbReference type="EMBL" id="JAGKQM010000001">
    <property type="protein sequence ID" value="KAH0943426.1"/>
    <property type="molecule type" value="Genomic_DNA"/>
</dbReference>
<dbReference type="SUPFAM" id="SSF55455">
    <property type="entry name" value="SRF-like"/>
    <property type="match status" value="1"/>
</dbReference>
<dbReference type="SMART" id="SM00432">
    <property type="entry name" value="MADS"/>
    <property type="match status" value="1"/>
</dbReference>
<evidence type="ECO:0000256" key="1">
    <source>
        <dbReference type="ARBA" id="ARBA00004123"/>
    </source>
</evidence>
<keyword evidence="3" id="KW-0238">DNA-binding</keyword>
<proteinExistence type="predicted"/>
<keyword evidence="8" id="KW-1185">Reference proteome</keyword>
<name>A0ABQ8EP30_BRANA</name>
<dbReference type="Pfam" id="PF00319">
    <property type="entry name" value="SRF-TF"/>
    <property type="match status" value="1"/>
</dbReference>
<accession>A0ABQ8EP30</accession>